<gene>
    <name evidence="2" type="ORF">GCM10025760_25000</name>
</gene>
<keyword evidence="3" id="KW-1185">Reference proteome</keyword>
<evidence type="ECO:0000259" key="1">
    <source>
        <dbReference type="Pfam" id="PF12146"/>
    </source>
</evidence>
<evidence type="ECO:0000313" key="2">
    <source>
        <dbReference type="EMBL" id="GAA5094088.1"/>
    </source>
</evidence>
<dbReference type="PANTHER" id="PTHR43433">
    <property type="entry name" value="HYDROLASE, ALPHA/BETA FOLD FAMILY PROTEIN"/>
    <property type="match status" value="1"/>
</dbReference>
<evidence type="ECO:0000313" key="3">
    <source>
        <dbReference type="Proteomes" id="UP001501407"/>
    </source>
</evidence>
<dbReference type="InterPro" id="IPR050471">
    <property type="entry name" value="AB_hydrolase"/>
</dbReference>
<dbReference type="SUPFAM" id="SSF53474">
    <property type="entry name" value="alpha/beta-Hydrolases"/>
    <property type="match status" value="1"/>
</dbReference>
<feature type="domain" description="Serine aminopeptidase S33" evidence="1">
    <location>
        <begin position="71"/>
        <end position="173"/>
    </location>
</feature>
<name>A0ABP9MGC9_9MICO</name>
<accession>A0ABP9MGC9</accession>
<organism evidence="2 3">
    <name type="scientific">Microbacterium yannicii</name>
    <dbReference type="NCBI Taxonomy" id="671622"/>
    <lineage>
        <taxon>Bacteria</taxon>
        <taxon>Bacillati</taxon>
        <taxon>Actinomycetota</taxon>
        <taxon>Actinomycetes</taxon>
        <taxon>Micrococcales</taxon>
        <taxon>Microbacteriaceae</taxon>
        <taxon>Microbacterium</taxon>
    </lineage>
</organism>
<dbReference type="Proteomes" id="UP001501407">
    <property type="component" value="Unassembled WGS sequence"/>
</dbReference>
<protein>
    <recommendedName>
        <fullName evidence="1">Serine aminopeptidase S33 domain-containing protein</fullName>
    </recommendedName>
</protein>
<dbReference type="InterPro" id="IPR022742">
    <property type="entry name" value="Hydrolase_4"/>
</dbReference>
<sequence>MEGAYCMPGDPTLARHENSQGCRFRARERGTGMHLGGGADVGGPWFAGAMRTATSADGTPIAYDVTGDGPVVVIVNGAMSTAADAGGLAEALTNAGFRAVTWDRRARGGSGDARGSTPDREVEDLAAVIDAVGGDAAVLGHSSGAVLALVAASRGVPVRALFLSEPPFRFGVDEPADDLADRLQRYVDEDRPDDAIVTFQLESVGLPREMVEGIRASDQFAALLPLAQSTVYDTNLVREASIPTDEMLAVRAPVTILRGEQTFPILLTAADRLADAMDAAELVVVPESVMHRPDPAATARVIKERLA</sequence>
<dbReference type="PANTHER" id="PTHR43433:SF5">
    <property type="entry name" value="AB HYDROLASE-1 DOMAIN-CONTAINING PROTEIN"/>
    <property type="match status" value="1"/>
</dbReference>
<dbReference type="Gene3D" id="3.40.50.1820">
    <property type="entry name" value="alpha/beta hydrolase"/>
    <property type="match status" value="1"/>
</dbReference>
<dbReference type="EMBL" id="BAABKZ010000002">
    <property type="protein sequence ID" value="GAA5094088.1"/>
    <property type="molecule type" value="Genomic_DNA"/>
</dbReference>
<dbReference type="Pfam" id="PF12146">
    <property type="entry name" value="Hydrolase_4"/>
    <property type="match status" value="1"/>
</dbReference>
<dbReference type="InterPro" id="IPR029058">
    <property type="entry name" value="AB_hydrolase_fold"/>
</dbReference>
<proteinExistence type="predicted"/>
<reference evidence="3" key="1">
    <citation type="journal article" date="2019" name="Int. J. Syst. Evol. Microbiol.">
        <title>The Global Catalogue of Microorganisms (GCM) 10K type strain sequencing project: providing services to taxonomists for standard genome sequencing and annotation.</title>
        <authorList>
            <consortium name="The Broad Institute Genomics Platform"/>
            <consortium name="The Broad Institute Genome Sequencing Center for Infectious Disease"/>
            <person name="Wu L."/>
            <person name="Ma J."/>
        </authorList>
    </citation>
    <scope>NUCLEOTIDE SEQUENCE [LARGE SCALE GENOMIC DNA]</scope>
    <source>
        <strain evidence="3">JCM 18959</strain>
    </source>
</reference>
<comment type="caution">
    <text evidence="2">The sequence shown here is derived from an EMBL/GenBank/DDBJ whole genome shotgun (WGS) entry which is preliminary data.</text>
</comment>